<evidence type="ECO:0000256" key="6">
    <source>
        <dbReference type="ARBA" id="ARBA00022670"/>
    </source>
</evidence>
<dbReference type="PRINTS" id="PR00919">
    <property type="entry name" value="THERMOPTASE"/>
</dbReference>
<protein>
    <submittedName>
        <fullName evidence="10">Aminopeptidase</fullName>
    </submittedName>
</protein>
<evidence type="ECO:0000313" key="10">
    <source>
        <dbReference type="EMBL" id="HIU12795.1"/>
    </source>
</evidence>
<keyword evidence="6" id="KW-0645">Protease</keyword>
<gene>
    <name evidence="10" type="ORF">IAD15_01820</name>
</gene>
<dbReference type="InterPro" id="IPR052170">
    <property type="entry name" value="M29_Exopeptidase"/>
</dbReference>
<comment type="cofactor">
    <cofactor evidence="3">
        <name>Zn(2+)</name>
        <dbReference type="ChEBI" id="CHEBI:29105"/>
    </cofactor>
</comment>
<dbReference type="InterPro" id="IPR000787">
    <property type="entry name" value="Peptidase_M29"/>
</dbReference>
<dbReference type="AlphaFoldDB" id="A0A9D1HLN1"/>
<dbReference type="Gene3D" id="3.40.1830.10">
    <property type="entry name" value="Thermophilic metalloprotease (M29)"/>
    <property type="match status" value="1"/>
</dbReference>
<evidence type="ECO:0000313" key="11">
    <source>
        <dbReference type="Proteomes" id="UP000824175"/>
    </source>
</evidence>
<evidence type="ECO:0000256" key="4">
    <source>
        <dbReference type="ARBA" id="ARBA00008236"/>
    </source>
</evidence>
<evidence type="ECO:0000256" key="1">
    <source>
        <dbReference type="ARBA" id="ARBA00001941"/>
    </source>
</evidence>
<keyword evidence="5 10" id="KW-0031">Aminopeptidase</keyword>
<evidence type="ECO:0000256" key="2">
    <source>
        <dbReference type="ARBA" id="ARBA00001946"/>
    </source>
</evidence>
<sequence>MSFETKIKKYARLAIAAGVKIQPGQLLVITADVDCAWYVRILVEEAYRSGAGEVVVNWNDSQIDKLTYEYADDAILSAYPQWRVNQRKEWIDRHCAFLSIGSPNPALLQDVDSSRIQRRQKAASLAMKPFRYYTSASIGQWSCELLPNVTWAKMVFPELSDQEAYDALFEAIFKCCRIDDEHDPIEAWEKHTATIVSRGEKLNAYQFKKLCFKNQLGTDIEVELVRPHRWGGGLEVTPEGVAFVPNLPTEEIFCIPRKDGVNGTVYASRPLNIQGKLVKDFWFRFEEGKVVDYGASENLTSLKNLLEMDEGAKHLGEVALISYDSPISQSNLIYYNGLIDENASCHMALGNCYPMNIPGGNQMSEKEMADRGANFSMIHCDFMFGTSDLSVIGVQEDDSEVVLFKDGNFVI</sequence>
<dbReference type="InterPro" id="IPR035097">
    <property type="entry name" value="M29_N-terminal"/>
</dbReference>
<name>A0A9D1HLN1_9FIRM</name>
<dbReference type="GO" id="GO:0004177">
    <property type="term" value="F:aminopeptidase activity"/>
    <property type="evidence" value="ECO:0007669"/>
    <property type="project" value="UniProtKB-KW"/>
</dbReference>
<evidence type="ECO:0000256" key="7">
    <source>
        <dbReference type="ARBA" id="ARBA00022723"/>
    </source>
</evidence>
<dbReference type="Pfam" id="PF02073">
    <property type="entry name" value="Peptidase_M29"/>
    <property type="match status" value="1"/>
</dbReference>
<dbReference type="EMBL" id="DVMJ01000012">
    <property type="protein sequence ID" value="HIU12795.1"/>
    <property type="molecule type" value="Genomic_DNA"/>
</dbReference>
<keyword evidence="7" id="KW-0479">Metal-binding</keyword>
<organism evidence="10 11">
    <name type="scientific">Candidatus Fimiplasma intestinipullorum</name>
    <dbReference type="NCBI Taxonomy" id="2840825"/>
    <lineage>
        <taxon>Bacteria</taxon>
        <taxon>Bacillati</taxon>
        <taxon>Bacillota</taxon>
        <taxon>Clostridia</taxon>
        <taxon>Eubacteriales</taxon>
        <taxon>Candidatus Fimiplasma</taxon>
    </lineage>
</organism>
<evidence type="ECO:0000256" key="5">
    <source>
        <dbReference type="ARBA" id="ARBA00022438"/>
    </source>
</evidence>
<evidence type="ECO:0000256" key="3">
    <source>
        <dbReference type="ARBA" id="ARBA00001947"/>
    </source>
</evidence>
<dbReference type="GO" id="GO:0008237">
    <property type="term" value="F:metallopeptidase activity"/>
    <property type="evidence" value="ECO:0007669"/>
    <property type="project" value="UniProtKB-KW"/>
</dbReference>
<reference evidence="10" key="2">
    <citation type="journal article" date="2021" name="PeerJ">
        <title>Extensive microbial diversity within the chicken gut microbiome revealed by metagenomics and culture.</title>
        <authorList>
            <person name="Gilroy R."/>
            <person name="Ravi A."/>
            <person name="Getino M."/>
            <person name="Pursley I."/>
            <person name="Horton D.L."/>
            <person name="Alikhan N.F."/>
            <person name="Baker D."/>
            <person name="Gharbi K."/>
            <person name="Hall N."/>
            <person name="Watson M."/>
            <person name="Adriaenssens E.M."/>
            <person name="Foster-Nyarko E."/>
            <person name="Jarju S."/>
            <person name="Secka A."/>
            <person name="Antonio M."/>
            <person name="Oren A."/>
            <person name="Chaudhuri R.R."/>
            <person name="La Ragione R."/>
            <person name="Hildebrand F."/>
            <person name="Pallen M.J."/>
        </authorList>
    </citation>
    <scope>NUCLEOTIDE SEQUENCE</scope>
    <source>
        <strain evidence="10">CHK195-11698</strain>
    </source>
</reference>
<accession>A0A9D1HLN1</accession>
<keyword evidence="9" id="KW-0482">Metalloprotease</keyword>
<proteinExistence type="inferred from homology"/>
<evidence type="ECO:0000256" key="9">
    <source>
        <dbReference type="ARBA" id="ARBA00023049"/>
    </source>
</evidence>
<evidence type="ECO:0000256" key="8">
    <source>
        <dbReference type="ARBA" id="ARBA00022801"/>
    </source>
</evidence>
<comment type="similarity">
    <text evidence="4">Belongs to the peptidase M29 family.</text>
</comment>
<comment type="cofactor">
    <cofactor evidence="2">
        <name>Mg(2+)</name>
        <dbReference type="ChEBI" id="CHEBI:18420"/>
    </cofactor>
</comment>
<dbReference type="Proteomes" id="UP000824175">
    <property type="component" value="Unassembled WGS sequence"/>
</dbReference>
<comment type="caution">
    <text evidence="10">The sequence shown here is derived from an EMBL/GenBank/DDBJ whole genome shotgun (WGS) entry which is preliminary data.</text>
</comment>
<dbReference type="GO" id="GO:0046872">
    <property type="term" value="F:metal ion binding"/>
    <property type="evidence" value="ECO:0007669"/>
    <property type="project" value="UniProtKB-KW"/>
</dbReference>
<comment type="cofactor">
    <cofactor evidence="1">
        <name>Co(2+)</name>
        <dbReference type="ChEBI" id="CHEBI:48828"/>
    </cofactor>
</comment>
<dbReference type="PANTHER" id="PTHR34448">
    <property type="entry name" value="AMINOPEPTIDASE"/>
    <property type="match status" value="1"/>
</dbReference>
<dbReference type="SUPFAM" id="SSF144052">
    <property type="entry name" value="Thermophilic metalloprotease-like"/>
    <property type="match status" value="1"/>
</dbReference>
<reference evidence="10" key="1">
    <citation type="submission" date="2020-10" db="EMBL/GenBank/DDBJ databases">
        <authorList>
            <person name="Gilroy R."/>
        </authorList>
    </citation>
    <scope>NUCLEOTIDE SEQUENCE</scope>
    <source>
        <strain evidence="10">CHK195-11698</strain>
    </source>
</reference>
<dbReference type="GO" id="GO:0006508">
    <property type="term" value="P:proteolysis"/>
    <property type="evidence" value="ECO:0007669"/>
    <property type="project" value="UniProtKB-KW"/>
</dbReference>
<dbReference type="PANTHER" id="PTHR34448:SF3">
    <property type="entry name" value="AMINOPEPTIDASE AMPS"/>
    <property type="match status" value="1"/>
</dbReference>
<keyword evidence="8" id="KW-0378">Hydrolase</keyword>